<evidence type="ECO:0000259" key="1">
    <source>
        <dbReference type="Pfam" id="PF01593"/>
    </source>
</evidence>
<protein>
    <recommendedName>
        <fullName evidence="1">Amine oxidase domain-containing protein</fullName>
    </recommendedName>
</protein>
<gene>
    <name evidence="2" type="ORF">CMN54_11460</name>
</gene>
<comment type="caution">
    <text evidence="2">The sequence shown here is derived from an EMBL/GenBank/DDBJ whole genome shotgun (WGS) entry which is preliminary data.</text>
</comment>
<reference evidence="3" key="1">
    <citation type="submission" date="2017-09" db="EMBL/GenBank/DDBJ databases">
        <title>The Reconstruction of 2,631 Draft Metagenome-Assembled Genomes from the Global Oceans.</title>
        <authorList>
            <person name="Tully B.J."/>
            <person name="Graham E.D."/>
            <person name="Heidelberg J.F."/>
        </authorList>
    </citation>
    <scope>NUCLEOTIDE SEQUENCE [LARGE SCALE GENOMIC DNA]</scope>
</reference>
<organism evidence="2 3">
    <name type="scientific">SAR324 cluster bacterium</name>
    <dbReference type="NCBI Taxonomy" id="2024889"/>
    <lineage>
        <taxon>Bacteria</taxon>
        <taxon>Deltaproteobacteria</taxon>
        <taxon>SAR324 cluster</taxon>
    </lineage>
</organism>
<evidence type="ECO:0000313" key="2">
    <source>
        <dbReference type="EMBL" id="MAH64038.1"/>
    </source>
</evidence>
<feature type="domain" description="Amine oxidase" evidence="1">
    <location>
        <begin position="96"/>
        <end position="320"/>
    </location>
</feature>
<dbReference type="PANTHER" id="PTHR16128">
    <property type="entry name" value="FAD/NAD(P)-BINDING OXIDOREDUCTASE FAMILY PROTEIN"/>
    <property type="match status" value="1"/>
</dbReference>
<sequence>MEQFEIAIIGAGISGLMAATYFAENGRKSVLFDKGRGPGGRMNTRRFGEFRLDHGAQFFTVRDSRFEKYVQRWEKAGVAKIWCKGFSLAGDGHLRFRGTDGMNSIPKWLAGQLDVRTGHKVKSVQLAHQSWQLDFETFPSVCADQLLMTSPVPQSIALLETGKVELASSTKNYLNKISYDPCIAMMVLPKQPLLMPKHGAWQINQEPLQFIADNKLKGLTNPGQALTIHLGPQASTKYWESEPEQLIDLVRGELRKRGTELEIGQMEVHRWRYSQPVEIHEESLLVAKGLPNLVFAGDAFAGPKIEGAALSGLSAAQAMLA</sequence>
<proteinExistence type="predicted"/>
<name>A0A2D6YLF5_9DELT</name>
<dbReference type="Gene3D" id="3.50.50.60">
    <property type="entry name" value="FAD/NAD(P)-binding domain"/>
    <property type="match status" value="1"/>
</dbReference>
<dbReference type="AlphaFoldDB" id="A0A2D6YLF5"/>
<accession>A0A2D6YLF5</accession>
<dbReference type="SUPFAM" id="SSF51905">
    <property type="entry name" value="FAD/NAD(P)-binding domain"/>
    <property type="match status" value="1"/>
</dbReference>
<evidence type="ECO:0000313" key="3">
    <source>
        <dbReference type="Proteomes" id="UP000226525"/>
    </source>
</evidence>
<dbReference type="Pfam" id="PF01593">
    <property type="entry name" value="Amino_oxidase"/>
    <property type="match status" value="1"/>
</dbReference>
<dbReference type="Gene3D" id="3.90.660.10">
    <property type="match status" value="1"/>
</dbReference>
<dbReference type="PANTHER" id="PTHR16128:SF5">
    <property type="entry name" value="FAD_NAD(P)-BINDING OXIDOREDUCTASE FAMILY PROTEIN"/>
    <property type="match status" value="1"/>
</dbReference>
<dbReference type="InterPro" id="IPR036188">
    <property type="entry name" value="FAD/NAD-bd_sf"/>
</dbReference>
<dbReference type="GO" id="GO:0016491">
    <property type="term" value="F:oxidoreductase activity"/>
    <property type="evidence" value="ECO:0007669"/>
    <property type="project" value="InterPro"/>
</dbReference>
<dbReference type="InterPro" id="IPR002937">
    <property type="entry name" value="Amino_oxidase"/>
</dbReference>
<dbReference type="Proteomes" id="UP000226525">
    <property type="component" value="Unassembled WGS sequence"/>
</dbReference>
<dbReference type="EMBL" id="NZEX01000129">
    <property type="protein sequence ID" value="MAH64038.1"/>
    <property type="molecule type" value="Genomic_DNA"/>
</dbReference>
<dbReference type="Pfam" id="PF13450">
    <property type="entry name" value="NAD_binding_8"/>
    <property type="match status" value="1"/>
</dbReference>